<accession>A0A835U3E8</accession>
<evidence type="ECO:0000313" key="2">
    <source>
        <dbReference type="EMBL" id="KAG0446350.1"/>
    </source>
</evidence>
<comment type="caution">
    <text evidence="2">The sequence shown here is derived from an EMBL/GenBank/DDBJ whole genome shotgun (WGS) entry which is preliminary data.</text>
</comment>
<proteinExistence type="predicted"/>
<dbReference type="Proteomes" id="UP000639772">
    <property type="component" value="Unassembled WGS sequence"/>
</dbReference>
<dbReference type="AlphaFoldDB" id="A0A835U3E8"/>
<organism evidence="2 3">
    <name type="scientific">Vanilla planifolia</name>
    <name type="common">Vanilla</name>
    <dbReference type="NCBI Taxonomy" id="51239"/>
    <lineage>
        <taxon>Eukaryota</taxon>
        <taxon>Viridiplantae</taxon>
        <taxon>Streptophyta</taxon>
        <taxon>Embryophyta</taxon>
        <taxon>Tracheophyta</taxon>
        <taxon>Spermatophyta</taxon>
        <taxon>Magnoliopsida</taxon>
        <taxon>Liliopsida</taxon>
        <taxon>Asparagales</taxon>
        <taxon>Orchidaceae</taxon>
        <taxon>Vanilloideae</taxon>
        <taxon>Vanilleae</taxon>
        <taxon>Vanilla</taxon>
    </lineage>
</organism>
<dbReference type="Proteomes" id="UP000636800">
    <property type="component" value="Unassembled WGS sequence"/>
</dbReference>
<name>A0A835U3E8_VANPL</name>
<gene>
    <name evidence="2" type="ORF">HPP92_028878</name>
    <name evidence="1" type="ORF">HPP92_028889</name>
</gene>
<sequence length="206" mass="23339">MGLCTTDICAATKAEYDKETVRQKFALKACKPRGLRFASRPSFSKPRFKKTEAYDMKLFNHSSRPLLIVYNVACSMVSDSRSSNSGTLFLHREPTWLPGKQGGCFASLTLVRVVQAHLTFSCRSINISPATPAERNSYSIQPFPPLLVHFFFYQTFRCVTLKSTSHVAYRRDVTENCREGGWPCFWDLSLATVMPADTLYRGDLRV</sequence>
<evidence type="ECO:0000313" key="3">
    <source>
        <dbReference type="Proteomes" id="UP000636800"/>
    </source>
</evidence>
<protein>
    <submittedName>
        <fullName evidence="2">Uncharacterized protein</fullName>
    </submittedName>
</protein>
<dbReference type="EMBL" id="JADCNM010000588">
    <property type="protein sequence ID" value="KAG0446341.1"/>
    <property type="molecule type" value="Genomic_DNA"/>
</dbReference>
<evidence type="ECO:0000313" key="4">
    <source>
        <dbReference type="Proteomes" id="UP000639772"/>
    </source>
</evidence>
<keyword evidence="3" id="KW-1185">Reference proteome</keyword>
<evidence type="ECO:0000313" key="1">
    <source>
        <dbReference type="EMBL" id="KAG0446341.1"/>
    </source>
</evidence>
<reference evidence="3 4" key="1">
    <citation type="journal article" date="2020" name="Nat. Food">
        <title>A phased Vanilla planifolia genome enables genetic improvement of flavour and production.</title>
        <authorList>
            <person name="Hasing T."/>
            <person name="Tang H."/>
            <person name="Brym M."/>
            <person name="Khazi F."/>
            <person name="Huang T."/>
            <person name="Chambers A.H."/>
        </authorList>
    </citation>
    <scope>NUCLEOTIDE SEQUENCE [LARGE SCALE GENOMIC DNA]</scope>
    <source>
        <tissue evidence="2">Leaf</tissue>
    </source>
</reference>
<dbReference type="EMBL" id="JADCNL010000587">
    <property type="protein sequence ID" value="KAG0446350.1"/>
    <property type="molecule type" value="Genomic_DNA"/>
</dbReference>